<name>A0A371HWN9_MUCPR</name>
<evidence type="ECO:0000313" key="2">
    <source>
        <dbReference type="EMBL" id="RDY07163.1"/>
    </source>
</evidence>
<sequence>SIIKYVKRVLENVLLILLFSNIVLGQEVVVDSKKIETMYSWSIAKVIKNLIGLPSQPLPTLAILKFSKSFAIETDASSKGLKVVLLQEGKTLAL</sequence>
<evidence type="ECO:0000256" key="1">
    <source>
        <dbReference type="SAM" id="SignalP"/>
    </source>
</evidence>
<dbReference type="EMBL" id="QJKJ01001534">
    <property type="protein sequence ID" value="RDY07163.1"/>
    <property type="molecule type" value="Genomic_DNA"/>
</dbReference>
<organism evidence="2 3">
    <name type="scientific">Mucuna pruriens</name>
    <name type="common">Velvet bean</name>
    <name type="synonym">Dolichos pruriens</name>
    <dbReference type="NCBI Taxonomy" id="157652"/>
    <lineage>
        <taxon>Eukaryota</taxon>
        <taxon>Viridiplantae</taxon>
        <taxon>Streptophyta</taxon>
        <taxon>Embryophyta</taxon>
        <taxon>Tracheophyta</taxon>
        <taxon>Spermatophyta</taxon>
        <taxon>Magnoliopsida</taxon>
        <taxon>eudicotyledons</taxon>
        <taxon>Gunneridae</taxon>
        <taxon>Pentapetalae</taxon>
        <taxon>rosids</taxon>
        <taxon>fabids</taxon>
        <taxon>Fabales</taxon>
        <taxon>Fabaceae</taxon>
        <taxon>Papilionoideae</taxon>
        <taxon>50 kb inversion clade</taxon>
        <taxon>NPAAA clade</taxon>
        <taxon>indigoferoid/millettioid clade</taxon>
        <taxon>Phaseoleae</taxon>
        <taxon>Mucuna</taxon>
    </lineage>
</organism>
<reference evidence="2" key="1">
    <citation type="submission" date="2018-05" db="EMBL/GenBank/DDBJ databases">
        <title>Draft genome of Mucuna pruriens seed.</title>
        <authorList>
            <person name="Nnadi N.E."/>
            <person name="Vos R."/>
            <person name="Hasami M.H."/>
            <person name="Devisetty U.K."/>
            <person name="Aguiy J.C."/>
        </authorList>
    </citation>
    <scope>NUCLEOTIDE SEQUENCE [LARGE SCALE GENOMIC DNA]</scope>
    <source>
        <strain evidence="2">JCA_2017</strain>
    </source>
</reference>
<accession>A0A371HWN9</accession>
<feature type="signal peptide" evidence="1">
    <location>
        <begin position="1"/>
        <end position="25"/>
    </location>
</feature>
<comment type="caution">
    <text evidence="2">The sequence shown here is derived from an EMBL/GenBank/DDBJ whole genome shotgun (WGS) entry which is preliminary data.</text>
</comment>
<proteinExistence type="predicted"/>
<evidence type="ECO:0000313" key="3">
    <source>
        <dbReference type="Proteomes" id="UP000257109"/>
    </source>
</evidence>
<protein>
    <recommendedName>
        <fullName evidence="4">Reverse transcriptase/retrotransposon-derived protein RNase H-like domain-containing protein</fullName>
    </recommendedName>
</protein>
<gene>
    <name evidence="2" type="ORF">CR513_08763</name>
</gene>
<evidence type="ECO:0008006" key="4">
    <source>
        <dbReference type="Google" id="ProtNLM"/>
    </source>
</evidence>
<dbReference type="AlphaFoldDB" id="A0A371HWN9"/>
<keyword evidence="3" id="KW-1185">Reference proteome</keyword>
<dbReference type="Proteomes" id="UP000257109">
    <property type="component" value="Unassembled WGS sequence"/>
</dbReference>
<keyword evidence="1" id="KW-0732">Signal</keyword>
<feature type="chain" id="PRO_5016728916" description="Reverse transcriptase/retrotransposon-derived protein RNase H-like domain-containing protein" evidence="1">
    <location>
        <begin position="26"/>
        <end position="94"/>
    </location>
</feature>
<feature type="non-terminal residue" evidence="2">
    <location>
        <position position="1"/>
    </location>
</feature>